<dbReference type="Proteomes" id="UP001652700">
    <property type="component" value="Unplaced"/>
</dbReference>
<dbReference type="RefSeq" id="XP_050502847.1">
    <property type="nucleotide sequence ID" value="XM_050646890.1"/>
</dbReference>
<proteinExistence type="predicted"/>
<evidence type="ECO:0000313" key="2">
    <source>
        <dbReference type="Proteomes" id="UP001652700"/>
    </source>
</evidence>
<evidence type="ECO:0000313" key="1">
    <source>
        <dbReference type="EnsemblMetazoa" id="XP_050502847.1"/>
    </source>
</evidence>
<accession>A0ABM5JY29</accession>
<name>A0ABM5JY29_DIAVI</name>
<sequence>MEEGTDFITEFHNIKGDLIGDRKANFFKLLRTPSLFSSEIQLDSTLKCLKPTTYQEQLFYLETLIYFKRTNELLDIFQQGNEIFTSKILKQQWFVESAFNGIEVDWFVNDLLPCLSFSVKKKLIPKIARCWNEEKLDVLFDKIYLKYGISLALPILIKCSVFKIQSVIEENDLKLRTVQVLQLYDKCEDLFLLYLNHINCLTSFSYNDKIVLNHIAKKNPKLILKLEQCKKIRISKFGKRMSKILMNSFGEGIPFDLQHYLPILNTSIFIRKLGRDFDPVMKKKFPLELININFTAIDRWLKYYPKKRKWEIFTQTCFEKYSDVDLNKLLLHLDHYWLVKLNAPTNIFPTWAELNYRGKYTRFLEYYELYRAIGIIKDKIQSEKSERKSLVIFLISLCRNKHDLTALDDVLEYICTTYKNQNVSIAVLQALQSWSYCENFNENIWRYINELICYLKDQNALEFNIYKRVFQHQLAYLVRSKKEYKAELLYYIQNVEIQRFSVVGFYLNDNEVCKTIYIDICKTICEPNYTCSVNISHALRAYLLAVLNFSLKNPNHRINIMEFEKFLPIIDDSFKKTKNFNYEDLQLIPVVILYNIKFADCAVPLKSNFLALMYCITHESKSLDVFSSVLDQILTEDRTPIVTDTIYYYFEHLFPDYPKVKIIDWFLTYEPDTLACYVSYIYMNFGLLAGVIEYSILEFTTHNRNKLANEMLHYYFENVFEYHPSEDLVDWFIKNEPGTLQPYFHKILESDVIGMCHLLLIKQYSHLGFDSEISKFYENKIEEDIDDKFPFIDKLRIMLSTDDFVKLVNERYLPKKDKLNLEDEEMCEIYNLQCEVAKILAKVHEPYKMLPTIMKFCRGDYLQSALRSLYKAFYRSPEKLLYPFVEALAKQAVSPRKHAMYLSCEVLNKLHSLNMLVGTNERNISSNKYHFSATLKFFVKNSSPDLLEKVFECMDKTNKNDFETMESLCEAQVPRRYSGKYIEHCWKFFENVECQGVNIDQYLKTLINSLLNAMVEHLTTNFVTYIIERYFPVKILELADFAVLVLFKRPSDRIQNMNLLFQKIPELSSKSKSHFVKQFISYARRAYASADIVSHFYNNWMQQVGILNSFFECISLKLLLLKIETNSIDQYASGVVDYLEGLTQDFEYHAYPYFRLAFRDTLQYMESEDKYTFFLNVIKYRITPITCIFVLDVMREFTYNNVPTEKARGIYQNVLEIIRLSDIPVVQIYYKNNSWKFNKS</sequence>
<dbReference type="RefSeq" id="XP_050502848.1">
    <property type="nucleotide sequence ID" value="XM_050646891.1"/>
</dbReference>
<dbReference type="EnsemblMetazoa" id="XM_050646890.1">
    <property type="protein sequence ID" value="XP_050502847.1"/>
    <property type="gene ID" value="LOC126882068"/>
</dbReference>
<dbReference type="GeneID" id="126882068"/>
<organism evidence="1 2">
    <name type="scientific">Diabrotica virgifera virgifera</name>
    <name type="common">western corn rootworm</name>
    <dbReference type="NCBI Taxonomy" id="50390"/>
    <lineage>
        <taxon>Eukaryota</taxon>
        <taxon>Metazoa</taxon>
        <taxon>Ecdysozoa</taxon>
        <taxon>Arthropoda</taxon>
        <taxon>Hexapoda</taxon>
        <taxon>Insecta</taxon>
        <taxon>Pterygota</taxon>
        <taxon>Neoptera</taxon>
        <taxon>Endopterygota</taxon>
        <taxon>Coleoptera</taxon>
        <taxon>Polyphaga</taxon>
        <taxon>Cucujiformia</taxon>
        <taxon>Chrysomeloidea</taxon>
        <taxon>Chrysomelidae</taxon>
        <taxon>Galerucinae</taxon>
        <taxon>Diabroticina</taxon>
        <taxon>Diabroticites</taxon>
        <taxon>Diabrotica</taxon>
    </lineage>
</organism>
<dbReference type="EnsemblMetazoa" id="XM_050646891.1">
    <property type="protein sequence ID" value="XP_050502848.1"/>
    <property type="gene ID" value="LOC126882068"/>
</dbReference>
<protein>
    <submittedName>
        <fullName evidence="1">Uncharacterized protein</fullName>
    </submittedName>
</protein>
<reference evidence="1" key="1">
    <citation type="submission" date="2025-05" db="UniProtKB">
        <authorList>
            <consortium name="EnsemblMetazoa"/>
        </authorList>
    </citation>
    <scope>IDENTIFICATION</scope>
</reference>
<keyword evidence="2" id="KW-1185">Reference proteome</keyword>